<dbReference type="EMBL" id="NBSK02000004">
    <property type="protein sequence ID" value="KAJ0209276.1"/>
    <property type="molecule type" value="Genomic_DNA"/>
</dbReference>
<keyword evidence="3" id="KW-1185">Reference proteome</keyword>
<reference evidence="2 3" key="1">
    <citation type="journal article" date="2017" name="Nat. Commun.">
        <title>Genome assembly with in vitro proximity ligation data and whole-genome triplication in lettuce.</title>
        <authorList>
            <person name="Reyes-Chin-Wo S."/>
            <person name="Wang Z."/>
            <person name="Yang X."/>
            <person name="Kozik A."/>
            <person name="Arikit S."/>
            <person name="Song C."/>
            <person name="Xia L."/>
            <person name="Froenicke L."/>
            <person name="Lavelle D.O."/>
            <person name="Truco M.J."/>
            <person name="Xia R."/>
            <person name="Zhu S."/>
            <person name="Xu C."/>
            <person name="Xu H."/>
            <person name="Xu X."/>
            <person name="Cox K."/>
            <person name="Korf I."/>
            <person name="Meyers B.C."/>
            <person name="Michelmore R.W."/>
        </authorList>
    </citation>
    <scope>NUCLEOTIDE SEQUENCE [LARGE SCALE GENOMIC DNA]</scope>
    <source>
        <strain evidence="3">cv. Salinas</strain>
        <tissue evidence="2">Seedlings</tissue>
    </source>
</reference>
<accession>A0A9R1VRG9</accession>
<evidence type="ECO:0000256" key="1">
    <source>
        <dbReference type="SAM" id="MobiDB-lite"/>
    </source>
</evidence>
<evidence type="ECO:0000313" key="3">
    <source>
        <dbReference type="Proteomes" id="UP000235145"/>
    </source>
</evidence>
<name>A0A9R1VRG9_LACSA</name>
<protein>
    <submittedName>
        <fullName evidence="2">Uncharacterized protein</fullName>
    </submittedName>
</protein>
<proteinExistence type="predicted"/>
<sequence length="122" mass="14376">MYPHRHILYKFSQLHEEVVKRYSSKNNTKNSIFYVDKYAPEKSLIVLDFDEKFMAMLGMYGSEKQVTIYVTTENNLSSNNHTNHLCDNRDEPHDEYDADLCPSEESYHISDNEDDIMNDDVV</sequence>
<comment type="caution">
    <text evidence="2">The sequence shown here is derived from an EMBL/GenBank/DDBJ whole genome shotgun (WGS) entry which is preliminary data.</text>
</comment>
<gene>
    <name evidence="2" type="ORF">LSAT_V11C400172230</name>
</gene>
<dbReference type="Proteomes" id="UP000235145">
    <property type="component" value="Unassembled WGS sequence"/>
</dbReference>
<feature type="region of interest" description="Disordered" evidence="1">
    <location>
        <begin position="79"/>
        <end position="98"/>
    </location>
</feature>
<organism evidence="2 3">
    <name type="scientific">Lactuca sativa</name>
    <name type="common">Garden lettuce</name>
    <dbReference type="NCBI Taxonomy" id="4236"/>
    <lineage>
        <taxon>Eukaryota</taxon>
        <taxon>Viridiplantae</taxon>
        <taxon>Streptophyta</taxon>
        <taxon>Embryophyta</taxon>
        <taxon>Tracheophyta</taxon>
        <taxon>Spermatophyta</taxon>
        <taxon>Magnoliopsida</taxon>
        <taxon>eudicotyledons</taxon>
        <taxon>Gunneridae</taxon>
        <taxon>Pentapetalae</taxon>
        <taxon>asterids</taxon>
        <taxon>campanulids</taxon>
        <taxon>Asterales</taxon>
        <taxon>Asteraceae</taxon>
        <taxon>Cichorioideae</taxon>
        <taxon>Cichorieae</taxon>
        <taxon>Lactucinae</taxon>
        <taxon>Lactuca</taxon>
    </lineage>
</organism>
<dbReference type="AlphaFoldDB" id="A0A9R1VRG9"/>
<evidence type="ECO:0000313" key="2">
    <source>
        <dbReference type="EMBL" id="KAJ0209276.1"/>
    </source>
</evidence>